<proteinExistence type="inferred from homology"/>
<evidence type="ECO:0000313" key="4">
    <source>
        <dbReference type="Proteomes" id="UP000018896"/>
    </source>
</evidence>
<evidence type="ECO:0000256" key="1">
    <source>
        <dbReference type="ARBA" id="ARBA00006153"/>
    </source>
</evidence>
<dbReference type="Proteomes" id="UP000018896">
    <property type="component" value="Unassembled WGS sequence"/>
</dbReference>
<accession>W4QRU3</accession>
<dbReference type="Gene3D" id="3.40.630.10">
    <property type="entry name" value="Zn peptidases"/>
    <property type="match status" value="1"/>
</dbReference>
<dbReference type="PANTHER" id="PTHR32494:SF5">
    <property type="entry name" value="ALLANTOATE AMIDOHYDROLASE"/>
    <property type="match status" value="1"/>
</dbReference>
<organism evidence="3 4">
    <name type="scientific">Halalkalibacter akibai (strain ATCC 43226 / DSM 21942 / CIP 109018 / JCM 9157 / 1139)</name>
    <name type="common">Bacillus akibai</name>
    <dbReference type="NCBI Taxonomy" id="1236973"/>
    <lineage>
        <taxon>Bacteria</taxon>
        <taxon>Bacillati</taxon>
        <taxon>Bacillota</taxon>
        <taxon>Bacilli</taxon>
        <taxon>Bacillales</taxon>
        <taxon>Bacillaceae</taxon>
        <taxon>Halalkalibacter</taxon>
    </lineage>
</organism>
<keyword evidence="4" id="KW-1185">Reference proteome</keyword>
<dbReference type="AlphaFoldDB" id="W4QRU3"/>
<dbReference type="InterPro" id="IPR002933">
    <property type="entry name" value="Peptidase_M20"/>
</dbReference>
<dbReference type="Pfam" id="PF01546">
    <property type="entry name" value="Peptidase_M20"/>
    <property type="match status" value="1"/>
</dbReference>
<dbReference type="InterPro" id="IPR036264">
    <property type="entry name" value="Bact_exopeptidase_dim_dom"/>
</dbReference>
<sequence length="215" mass="24203">MESENLTIGVVEAVMGMVCYEIEISGESNHAGTTPMGMRKDALFAMNDFLQSIRPEFSKLDKELVFTVGRVDVKPNIHTVIPNNVVFSLEARHKDEGVINEVENIIAEQAKKVIDQGDCDVKLTKMWARDTVWFDNELVRLVEQSTQTLGYSYKKMISGAGHDAQFMNRIIPSVMIFAPSKNGKSHCEEEETTWLECEQGANVLLETVLTMIKEK</sequence>
<evidence type="ECO:0000256" key="2">
    <source>
        <dbReference type="ARBA" id="ARBA00022801"/>
    </source>
</evidence>
<comment type="similarity">
    <text evidence="1">Belongs to the peptidase M20 family.</text>
</comment>
<name>W4QRU3_HALA3</name>
<comment type="caution">
    <text evidence="3">The sequence shown here is derived from an EMBL/GenBank/DDBJ whole genome shotgun (WGS) entry which is preliminary data.</text>
</comment>
<protein>
    <submittedName>
        <fullName evidence="3">Beta-ureidopropionase</fullName>
    </submittedName>
</protein>
<dbReference type="GO" id="GO:0016813">
    <property type="term" value="F:hydrolase activity, acting on carbon-nitrogen (but not peptide) bonds, in linear amidines"/>
    <property type="evidence" value="ECO:0007669"/>
    <property type="project" value="InterPro"/>
</dbReference>
<dbReference type="STRING" id="1236973.JCM9157_1896"/>
<keyword evidence="2" id="KW-0378">Hydrolase</keyword>
<gene>
    <name evidence="3" type="ORF">JCM9157_1896</name>
</gene>
<dbReference type="SUPFAM" id="SSF55031">
    <property type="entry name" value="Bacterial exopeptidase dimerisation domain"/>
    <property type="match status" value="1"/>
</dbReference>
<evidence type="ECO:0000313" key="3">
    <source>
        <dbReference type="EMBL" id="GAE34816.1"/>
    </source>
</evidence>
<dbReference type="InterPro" id="IPR010158">
    <property type="entry name" value="Amidase_Cbmase"/>
</dbReference>
<dbReference type="PANTHER" id="PTHR32494">
    <property type="entry name" value="ALLANTOATE DEIMINASE-RELATED"/>
    <property type="match status" value="1"/>
</dbReference>
<dbReference type="SUPFAM" id="SSF53187">
    <property type="entry name" value="Zn-dependent exopeptidases"/>
    <property type="match status" value="1"/>
</dbReference>
<dbReference type="Gene3D" id="3.30.70.360">
    <property type="match status" value="1"/>
</dbReference>
<reference evidence="3 4" key="1">
    <citation type="journal article" date="2014" name="Genome Announc.">
        <title>Draft Genome Sequences of Three Alkaliphilic Bacillus Strains, Bacillus wakoensis JCM 9140T, Bacillus akibai JCM 9157T, and Bacillus hemicellulosilyticus JCM 9152T.</title>
        <authorList>
            <person name="Yuki M."/>
            <person name="Oshima K."/>
            <person name="Suda W."/>
            <person name="Oshida Y."/>
            <person name="Kitamura K."/>
            <person name="Iida T."/>
            <person name="Hattori M."/>
            <person name="Ohkuma M."/>
        </authorList>
    </citation>
    <scope>NUCLEOTIDE SEQUENCE [LARGE SCALE GENOMIC DNA]</scope>
    <source>
        <strain evidence="3 4">JCM 9157</strain>
    </source>
</reference>
<dbReference type="EMBL" id="BAUV01000011">
    <property type="protein sequence ID" value="GAE34816.1"/>
    <property type="molecule type" value="Genomic_DNA"/>
</dbReference>
<dbReference type="eggNOG" id="COG0624">
    <property type="taxonomic scope" value="Bacteria"/>
</dbReference>